<organism evidence="1 2">
    <name type="scientific">Auriscalpium vulgare</name>
    <dbReference type="NCBI Taxonomy" id="40419"/>
    <lineage>
        <taxon>Eukaryota</taxon>
        <taxon>Fungi</taxon>
        <taxon>Dikarya</taxon>
        <taxon>Basidiomycota</taxon>
        <taxon>Agaricomycotina</taxon>
        <taxon>Agaricomycetes</taxon>
        <taxon>Russulales</taxon>
        <taxon>Auriscalpiaceae</taxon>
        <taxon>Auriscalpium</taxon>
    </lineage>
</organism>
<name>A0ACB8SA42_9AGAM</name>
<dbReference type="Proteomes" id="UP000814033">
    <property type="component" value="Unassembled WGS sequence"/>
</dbReference>
<sequence length="77" mass="8534">MVTAISHQISPLPPCIAAQRLMILTRGTRAGCMPEPLRWRDAPPLRAYYCSFQPSTVAHPDVELNPRARTIATFCLG</sequence>
<reference evidence="1" key="2">
    <citation type="journal article" date="2022" name="New Phytol.">
        <title>Evolutionary transition to the ectomycorrhizal habit in the genomes of a hyperdiverse lineage of mushroom-forming fungi.</title>
        <authorList>
            <person name="Looney B."/>
            <person name="Miyauchi S."/>
            <person name="Morin E."/>
            <person name="Drula E."/>
            <person name="Courty P.E."/>
            <person name="Kohler A."/>
            <person name="Kuo A."/>
            <person name="LaButti K."/>
            <person name="Pangilinan J."/>
            <person name="Lipzen A."/>
            <person name="Riley R."/>
            <person name="Andreopoulos W."/>
            <person name="He G."/>
            <person name="Johnson J."/>
            <person name="Nolan M."/>
            <person name="Tritt A."/>
            <person name="Barry K.W."/>
            <person name="Grigoriev I.V."/>
            <person name="Nagy L.G."/>
            <person name="Hibbett D."/>
            <person name="Henrissat B."/>
            <person name="Matheny P.B."/>
            <person name="Labbe J."/>
            <person name="Martin F.M."/>
        </authorList>
    </citation>
    <scope>NUCLEOTIDE SEQUENCE</scope>
    <source>
        <strain evidence="1">FP105234-sp</strain>
    </source>
</reference>
<keyword evidence="2" id="KW-1185">Reference proteome</keyword>
<reference evidence="1" key="1">
    <citation type="submission" date="2021-02" db="EMBL/GenBank/DDBJ databases">
        <authorList>
            <consortium name="DOE Joint Genome Institute"/>
            <person name="Ahrendt S."/>
            <person name="Looney B.P."/>
            <person name="Miyauchi S."/>
            <person name="Morin E."/>
            <person name="Drula E."/>
            <person name="Courty P.E."/>
            <person name="Chicoki N."/>
            <person name="Fauchery L."/>
            <person name="Kohler A."/>
            <person name="Kuo A."/>
            <person name="Labutti K."/>
            <person name="Pangilinan J."/>
            <person name="Lipzen A."/>
            <person name="Riley R."/>
            <person name="Andreopoulos W."/>
            <person name="He G."/>
            <person name="Johnson J."/>
            <person name="Barry K.W."/>
            <person name="Grigoriev I.V."/>
            <person name="Nagy L."/>
            <person name="Hibbett D."/>
            <person name="Henrissat B."/>
            <person name="Matheny P.B."/>
            <person name="Labbe J."/>
            <person name="Martin F."/>
        </authorList>
    </citation>
    <scope>NUCLEOTIDE SEQUENCE</scope>
    <source>
        <strain evidence="1">FP105234-sp</strain>
    </source>
</reference>
<evidence type="ECO:0000313" key="2">
    <source>
        <dbReference type="Proteomes" id="UP000814033"/>
    </source>
</evidence>
<dbReference type="EMBL" id="MU275843">
    <property type="protein sequence ID" value="KAI0052781.1"/>
    <property type="molecule type" value="Genomic_DNA"/>
</dbReference>
<protein>
    <submittedName>
        <fullName evidence="1">Uncharacterized protein</fullName>
    </submittedName>
</protein>
<proteinExistence type="predicted"/>
<accession>A0ACB8SA42</accession>
<evidence type="ECO:0000313" key="1">
    <source>
        <dbReference type="EMBL" id="KAI0052781.1"/>
    </source>
</evidence>
<gene>
    <name evidence="1" type="ORF">FA95DRAFT_1553049</name>
</gene>
<comment type="caution">
    <text evidence="1">The sequence shown here is derived from an EMBL/GenBank/DDBJ whole genome shotgun (WGS) entry which is preliminary data.</text>
</comment>